<dbReference type="PROSITE" id="PS00028">
    <property type="entry name" value="ZINC_FINGER_C2H2_1"/>
    <property type="match status" value="2"/>
</dbReference>
<evidence type="ECO:0000256" key="10">
    <source>
        <dbReference type="ARBA" id="ARBA00023242"/>
    </source>
</evidence>
<keyword evidence="5 11" id="KW-0863">Zinc-finger</keyword>
<evidence type="ECO:0000256" key="5">
    <source>
        <dbReference type="ARBA" id="ARBA00022771"/>
    </source>
</evidence>
<dbReference type="EMBL" id="JAWQEG010001264">
    <property type="protein sequence ID" value="KAK3881019.1"/>
    <property type="molecule type" value="Genomic_DNA"/>
</dbReference>
<keyword evidence="14" id="KW-1185">Reference proteome</keyword>
<dbReference type="GO" id="GO:0008270">
    <property type="term" value="F:zinc ion binding"/>
    <property type="evidence" value="ECO:0007669"/>
    <property type="project" value="UniProtKB-KW"/>
</dbReference>
<dbReference type="Gene3D" id="3.30.160.60">
    <property type="entry name" value="Classic Zinc Finger"/>
    <property type="match status" value="3"/>
</dbReference>
<evidence type="ECO:0000256" key="1">
    <source>
        <dbReference type="ARBA" id="ARBA00004123"/>
    </source>
</evidence>
<dbReference type="PANTHER" id="PTHR45925">
    <property type="entry name" value="ZINC FINGER PROTEIN"/>
    <property type="match status" value="1"/>
</dbReference>
<keyword evidence="6" id="KW-0862">Zinc</keyword>
<dbReference type="PANTHER" id="PTHR45925:SF3">
    <property type="entry name" value="ZINC FINGER PROTEIN 516"/>
    <property type="match status" value="1"/>
</dbReference>
<dbReference type="SUPFAM" id="SSF57667">
    <property type="entry name" value="beta-beta-alpha zinc fingers"/>
    <property type="match status" value="2"/>
</dbReference>
<dbReference type="GO" id="GO:0000981">
    <property type="term" value="F:DNA-binding transcription factor activity, RNA polymerase II-specific"/>
    <property type="evidence" value="ECO:0007669"/>
    <property type="project" value="TreeGrafter"/>
</dbReference>
<dbReference type="Proteomes" id="UP001286313">
    <property type="component" value="Unassembled WGS sequence"/>
</dbReference>
<dbReference type="SMART" id="SM00355">
    <property type="entry name" value="ZnF_C2H2"/>
    <property type="match status" value="3"/>
</dbReference>
<evidence type="ECO:0000256" key="3">
    <source>
        <dbReference type="ARBA" id="ARBA00022723"/>
    </source>
</evidence>
<dbReference type="Pfam" id="PF13465">
    <property type="entry name" value="zf-H2C2_2"/>
    <property type="match status" value="1"/>
</dbReference>
<name>A0AAE1KQM3_PETCI</name>
<evidence type="ECO:0000259" key="12">
    <source>
        <dbReference type="PROSITE" id="PS50157"/>
    </source>
</evidence>
<dbReference type="GO" id="GO:0005634">
    <property type="term" value="C:nucleus"/>
    <property type="evidence" value="ECO:0007669"/>
    <property type="project" value="UniProtKB-SubCell"/>
</dbReference>
<reference evidence="13" key="1">
    <citation type="submission" date="2023-10" db="EMBL/GenBank/DDBJ databases">
        <title>Genome assemblies of two species of porcelain crab, Petrolisthes cinctipes and Petrolisthes manimaculis (Anomura: Porcellanidae).</title>
        <authorList>
            <person name="Angst P."/>
        </authorList>
    </citation>
    <scope>NUCLEOTIDE SEQUENCE</scope>
    <source>
        <strain evidence="13">PB745_01</strain>
        <tissue evidence="13">Gill</tissue>
    </source>
</reference>
<accession>A0AAE1KQM3</accession>
<evidence type="ECO:0000256" key="8">
    <source>
        <dbReference type="ARBA" id="ARBA00023125"/>
    </source>
</evidence>
<keyword evidence="4" id="KW-0677">Repeat</keyword>
<sequence>MDNQFLINPYVVGVKEQWNWTISGFNSSFVLREEDDNSVADGLLETETDWCSPQGVVSEVGVGGSGGGVGGGARCLYCGKVFRWPCLLQRHIRIHTGERPYMAMNDNLLLGGGAPPPPLPSQKQSKEAQCYVCGHKFRWEWLLRRHMRTHTGEKPFACPFCSYRANRKEMIRSHVFHRHHRPATTQIQPQ</sequence>
<dbReference type="GO" id="GO:0000978">
    <property type="term" value="F:RNA polymerase II cis-regulatory region sequence-specific DNA binding"/>
    <property type="evidence" value="ECO:0007669"/>
    <property type="project" value="TreeGrafter"/>
</dbReference>
<comment type="caution">
    <text evidence="13">The sequence shown here is derived from an EMBL/GenBank/DDBJ whole genome shotgun (WGS) entry which is preliminary data.</text>
</comment>
<keyword evidence="7" id="KW-0805">Transcription regulation</keyword>
<evidence type="ECO:0000256" key="9">
    <source>
        <dbReference type="ARBA" id="ARBA00023163"/>
    </source>
</evidence>
<dbReference type="FunFam" id="3.30.160.60:FF:000045">
    <property type="entry name" value="ZFP69 zinc finger protein B"/>
    <property type="match status" value="1"/>
</dbReference>
<dbReference type="PROSITE" id="PS50157">
    <property type="entry name" value="ZINC_FINGER_C2H2_2"/>
    <property type="match status" value="2"/>
</dbReference>
<proteinExistence type="inferred from homology"/>
<evidence type="ECO:0000256" key="2">
    <source>
        <dbReference type="ARBA" id="ARBA00006991"/>
    </source>
</evidence>
<evidence type="ECO:0000256" key="4">
    <source>
        <dbReference type="ARBA" id="ARBA00022737"/>
    </source>
</evidence>
<dbReference type="AlphaFoldDB" id="A0AAE1KQM3"/>
<evidence type="ECO:0000256" key="7">
    <source>
        <dbReference type="ARBA" id="ARBA00023015"/>
    </source>
</evidence>
<keyword evidence="10" id="KW-0539">Nucleus</keyword>
<protein>
    <recommendedName>
        <fullName evidence="12">C2H2-type domain-containing protein</fullName>
    </recommendedName>
</protein>
<keyword evidence="9" id="KW-0804">Transcription</keyword>
<feature type="domain" description="C2H2-type" evidence="12">
    <location>
        <begin position="128"/>
        <end position="155"/>
    </location>
</feature>
<evidence type="ECO:0000256" key="11">
    <source>
        <dbReference type="PROSITE-ProRule" id="PRU00042"/>
    </source>
</evidence>
<keyword evidence="3" id="KW-0479">Metal-binding</keyword>
<dbReference type="InterPro" id="IPR036236">
    <property type="entry name" value="Znf_C2H2_sf"/>
</dbReference>
<evidence type="ECO:0000313" key="13">
    <source>
        <dbReference type="EMBL" id="KAK3881019.1"/>
    </source>
</evidence>
<dbReference type="InterPro" id="IPR013087">
    <property type="entry name" value="Znf_C2H2_type"/>
</dbReference>
<feature type="domain" description="C2H2-type" evidence="12">
    <location>
        <begin position="73"/>
        <end position="100"/>
    </location>
</feature>
<evidence type="ECO:0000313" key="14">
    <source>
        <dbReference type="Proteomes" id="UP001286313"/>
    </source>
</evidence>
<comment type="subcellular location">
    <subcellularLocation>
        <location evidence="1">Nucleus</location>
    </subcellularLocation>
</comment>
<dbReference type="InterPro" id="IPR051967">
    <property type="entry name" value="Krueppel_C2H2-ZF"/>
</dbReference>
<gene>
    <name evidence="13" type="ORF">Pcinc_014476</name>
</gene>
<keyword evidence="8" id="KW-0238">DNA-binding</keyword>
<dbReference type="Pfam" id="PF00096">
    <property type="entry name" value="zf-C2H2"/>
    <property type="match status" value="1"/>
</dbReference>
<evidence type="ECO:0000256" key="6">
    <source>
        <dbReference type="ARBA" id="ARBA00022833"/>
    </source>
</evidence>
<organism evidence="13 14">
    <name type="scientific">Petrolisthes cinctipes</name>
    <name type="common">Flat porcelain crab</name>
    <dbReference type="NCBI Taxonomy" id="88211"/>
    <lineage>
        <taxon>Eukaryota</taxon>
        <taxon>Metazoa</taxon>
        <taxon>Ecdysozoa</taxon>
        <taxon>Arthropoda</taxon>
        <taxon>Crustacea</taxon>
        <taxon>Multicrustacea</taxon>
        <taxon>Malacostraca</taxon>
        <taxon>Eumalacostraca</taxon>
        <taxon>Eucarida</taxon>
        <taxon>Decapoda</taxon>
        <taxon>Pleocyemata</taxon>
        <taxon>Anomura</taxon>
        <taxon>Galatheoidea</taxon>
        <taxon>Porcellanidae</taxon>
        <taxon>Petrolisthes</taxon>
    </lineage>
</organism>
<comment type="similarity">
    <text evidence="2">Belongs to the krueppel C2H2-type zinc-finger protein family.</text>
</comment>